<feature type="compositionally biased region" description="Polar residues" evidence="13">
    <location>
        <begin position="1464"/>
        <end position="1519"/>
    </location>
</feature>
<feature type="domain" description="Protein kinase" evidence="14">
    <location>
        <begin position="162"/>
        <end position="420"/>
    </location>
</feature>
<gene>
    <name evidence="15" type="primary">WNK2</name>
</gene>
<feature type="compositionally biased region" description="Low complexity" evidence="13">
    <location>
        <begin position="1361"/>
        <end position="1370"/>
    </location>
</feature>
<dbReference type="Pfam" id="PF12202">
    <property type="entry name" value="OSR1_C"/>
    <property type="match status" value="1"/>
</dbReference>
<dbReference type="PROSITE" id="PS00108">
    <property type="entry name" value="PROTEIN_KINASE_ST"/>
    <property type="match status" value="1"/>
</dbReference>
<dbReference type="GeneTree" id="ENSGT00940000157161"/>
<dbReference type="PANTHER" id="PTHR13902">
    <property type="entry name" value="SERINE/THREONINE-PROTEIN KINASE WNK WITH NO LYSINE -RELATED"/>
    <property type="match status" value="1"/>
</dbReference>
<feature type="region of interest" description="Disordered" evidence="13">
    <location>
        <begin position="90"/>
        <end position="154"/>
    </location>
</feature>
<feature type="compositionally biased region" description="Polar residues" evidence="13">
    <location>
        <begin position="991"/>
        <end position="1021"/>
    </location>
</feature>
<evidence type="ECO:0000256" key="7">
    <source>
        <dbReference type="ARBA" id="ARBA00022679"/>
    </source>
</evidence>
<dbReference type="FunFam" id="3.30.200.20:FF:000494">
    <property type="entry name" value="serine/threonine-protein kinase WNK2 isoform X2"/>
    <property type="match status" value="1"/>
</dbReference>
<feature type="region of interest" description="Disordered" evidence="13">
    <location>
        <begin position="1430"/>
        <end position="1558"/>
    </location>
</feature>
<dbReference type="Pfam" id="PF24889">
    <property type="entry name" value="CCTL2_WNK"/>
    <property type="match status" value="1"/>
</dbReference>
<evidence type="ECO:0000256" key="9">
    <source>
        <dbReference type="ARBA" id="ARBA00022777"/>
    </source>
</evidence>
<dbReference type="InterPro" id="IPR008271">
    <property type="entry name" value="Ser/Thr_kinase_AS"/>
</dbReference>
<organism evidence="15">
    <name type="scientific">Pundamilia nyererei</name>
    <dbReference type="NCBI Taxonomy" id="303518"/>
    <lineage>
        <taxon>Eukaryota</taxon>
        <taxon>Metazoa</taxon>
        <taxon>Chordata</taxon>
        <taxon>Craniata</taxon>
        <taxon>Vertebrata</taxon>
        <taxon>Euteleostomi</taxon>
        <taxon>Actinopterygii</taxon>
        <taxon>Neopterygii</taxon>
        <taxon>Teleostei</taxon>
        <taxon>Neoteleostei</taxon>
        <taxon>Acanthomorphata</taxon>
        <taxon>Ovalentaria</taxon>
        <taxon>Cichlomorphae</taxon>
        <taxon>Cichliformes</taxon>
        <taxon>Cichlidae</taxon>
        <taxon>African cichlids</taxon>
        <taxon>Pseudocrenilabrinae</taxon>
        <taxon>Haplochromini</taxon>
        <taxon>Pundamilia</taxon>
    </lineage>
</organism>
<protein>
    <recommendedName>
        <fullName evidence="3">non-specific serine/threonine protein kinase</fullName>
        <ecNumber evidence="3">2.7.11.1</ecNumber>
    </recommendedName>
</protein>
<comment type="catalytic activity">
    <reaction evidence="11">
        <text>L-threonyl-[protein] + ATP = O-phospho-L-threonyl-[protein] + ADP + H(+)</text>
        <dbReference type="Rhea" id="RHEA:46608"/>
        <dbReference type="Rhea" id="RHEA-COMP:11060"/>
        <dbReference type="Rhea" id="RHEA-COMP:11605"/>
        <dbReference type="ChEBI" id="CHEBI:15378"/>
        <dbReference type="ChEBI" id="CHEBI:30013"/>
        <dbReference type="ChEBI" id="CHEBI:30616"/>
        <dbReference type="ChEBI" id="CHEBI:61977"/>
        <dbReference type="ChEBI" id="CHEBI:456216"/>
        <dbReference type="EC" id="2.7.11.1"/>
    </reaction>
</comment>
<name>A0A3B4FUU9_9CICH</name>
<dbReference type="SUPFAM" id="SSF56112">
    <property type="entry name" value="Protein kinase-like (PK-like)"/>
    <property type="match status" value="1"/>
</dbReference>
<comment type="cofactor">
    <cofactor evidence="1">
        <name>Mg(2+)</name>
        <dbReference type="ChEBI" id="CHEBI:18420"/>
    </cofactor>
</comment>
<dbReference type="Gene3D" id="1.10.510.10">
    <property type="entry name" value="Transferase(Phosphotransferase) domain 1"/>
    <property type="match status" value="1"/>
</dbReference>
<evidence type="ECO:0000256" key="1">
    <source>
        <dbReference type="ARBA" id="ARBA00001946"/>
    </source>
</evidence>
<keyword evidence="8" id="KW-0547">Nucleotide-binding</keyword>
<keyword evidence="9" id="KW-0418">Kinase</keyword>
<keyword evidence="7" id="KW-0808">Transferase</keyword>
<dbReference type="SMART" id="SM00220">
    <property type="entry name" value="S_TKc"/>
    <property type="match status" value="1"/>
</dbReference>
<dbReference type="GO" id="GO:0004674">
    <property type="term" value="F:protein serine/threonine kinase activity"/>
    <property type="evidence" value="ECO:0007669"/>
    <property type="project" value="UniProtKB-KW"/>
</dbReference>
<evidence type="ECO:0000256" key="2">
    <source>
        <dbReference type="ARBA" id="ARBA00004496"/>
    </source>
</evidence>
<feature type="compositionally biased region" description="Basic residues" evidence="13">
    <location>
        <begin position="843"/>
        <end position="854"/>
    </location>
</feature>
<feature type="compositionally biased region" description="Polar residues" evidence="13">
    <location>
        <begin position="1103"/>
        <end position="1113"/>
    </location>
</feature>
<feature type="compositionally biased region" description="Polar residues" evidence="13">
    <location>
        <begin position="92"/>
        <end position="101"/>
    </location>
</feature>
<comment type="subcellular location">
    <subcellularLocation>
        <location evidence="2">Cytoplasm</location>
    </subcellularLocation>
</comment>
<dbReference type="InterPro" id="IPR050588">
    <property type="entry name" value="WNK_Ser-Thr_kinase"/>
</dbReference>
<dbReference type="GO" id="GO:0005524">
    <property type="term" value="F:ATP binding"/>
    <property type="evidence" value="ECO:0007669"/>
    <property type="project" value="UniProtKB-KW"/>
</dbReference>
<feature type="region of interest" description="Disordered" evidence="13">
    <location>
        <begin position="1319"/>
        <end position="1395"/>
    </location>
</feature>
<dbReference type="GO" id="GO:0005737">
    <property type="term" value="C:cytoplasm"/>
    <property type="evidence" value="ECO:0007669"/>
    <property type="project" value="UniProtKB-SubCell"/>
</dbReference>
<feature type="compositionally biased region" description="Basic and acidic residues" evidence="13">
    <location>
        <begin position="115"/>
        <end position="128"/>
    </location>
</feature>
<dbReference type="InterPro" id="IPR011009">
    <property type="entry name" value="Kinase-like_dom_sf"/>
</dbReference>
<dbReference type="FunFam" id="1.10.510.10:FF:000006">
    <property type="entry name" value="Serine/threonine-protein kinase WNK1 isoform 2"/>
    <property type="match status" value="1"/>
</dbReference>
<evidence type="ECO:0000313" key="15">
    <source>
        <dbReference type="Ensembl" id="ENSPNYP00000013509.1"/>
    </source>
</evidence>
<feature type="region of interest" description="Disordered" evidence="13">
    <location>
        <begin position="1101"/>
        <end position="1129"/>
    </location>
</feature>
<dbReference type="STRING" id="303518.ENSPNYP00000013509"/>
<dbReference type="Gene3D" id="3.30.200.20">
    <property type="entry name" value="Phosphorylase Kinase, domain 1"/>
    <property type="match status" value="1"/>
</dbReference>
<dbReference type="InterPro" id="IPR000719">
    <property type="entry name" value="Prot_kinase_dom"/>
</dbReference>
<dbReference type="Pfam" id="PF00069">
    <property type="entry name" value="Pkinase"/>
    <property type="match status" value="1"/>
</dbReference>
<feature type="compositionally biased region" description="Basic and acidic residues" evidence="13">
    <location>
        <begin position="1339"/>
        <end position="1350"/>
    </location>
</feature>
<proteinExistence type="predicted"/>
<accession>A0A3B4FUU9</accession>
<evidence type="ECO:0000256" key="4">
    <source>
        <dbReference type="ARBA" id="ARBA00022490"/>
    </source>
</evidence>
<evidence type="ECO:0000256" key="6">
    <source>
        <dbReference type="ARBA" id="ARBA00022553"/>
    </source>
</evidence>
<evidence type="ECO:0000256" key="10">
    <source>
        <dbReference type="ARBA" id="ARBA00022840"/>
    </source>
</evidence>
<keyword evidence="6" id="KW-0597">Phosphoprotein</keyword>
<comment type="catalytic activity">
    <reaction evidence="12">
        <text>L-seryl-[protein] + ATP = O-phospho-L-seryl-[protein] + ADP + H(+)</text>
        <dbReference type="Rhea" id="RHEA:17989"/>
        <dbReference type="Rhea" id="RHEA-COMP:9863"/>
        <dbReference type="Rhea" id="RHEA-COMP:11604"/>
        <dbReference type="ChEBI" id="CHEBI:15378"/>
        <dbReference type="ChEBI" id="CHEBI:29999"/>
        <dbReference type="ChEBI" id="CHEBI:30616"/>
        <dbReference type="ChEBI" id="CHEBI:83421"/>
        <dbReference type="ChEBI" id="CHEBI:456216"/>
        <dbReference type="EC" id="2.7.11.1"/>
    </reaction>
</comment>
<evidence type="ECO:0000256" key="13">
    <source>
        <dbReference type="SAM" id="MobiDB-lite"/>
    </source>
</evidence>
<feature type="region of interest" description="Disordered" evidence="13">
    <location>
        <begin position="1281"/>
        <end position="1301"/>
    </location>
</feature>
<dbReference type="PROSITE" id="PS50011">
    <property type="entry name" value="PROTEIN_KINASE_DOM"/>
    <property type="match status" value="1"/>
</dbReference>
<feature type="compositionally biased region" description="Low complexity" evidence="13">
    <location>
        <begin position="1530"/>
        <end position="1540"/>
    </location>
</feature>
<dbReference type="FunFam" id="3.10.20.90:FF:000007">
    <property type="entry name" value="Serine/threonine-protein kinase WNK1 isoform 1"/>
    <property type="match status" value="1"/>
</dbReference>
<evidence type="ECO:0000256" key="8">
    <source>
        <dbReference type="ARBA" id="ARBA00022741"/>
    </source>
</evidence>
<reference evidence="15" key="1">
    <citation type="submission" date="2023-09" db="UniProtKB">
        <authorList>
            <consortium name="Ensembl"/>
        </authorList>
    </citation>
    <scope>IDENTIFICATION</scope>
</reference>
<evidence type="ECO:0000256" key="5">
    <source>
        <dbReference type="ARBA" id="ARBA00022527"/>
    </source>
</evidence>
<feature type="region of interest" description="Disordered" evidence="13">
    <location>
        <begin position="818"/>
        <end position="862"/>
    </location>
</feature>
<dbReference type="FunFam" id="3.10.20.90:FF:000012">
    <property type="entry name" value="Serine/threonine-protein kinase WNK1 isoform 2"/>
    <property type="match status" value="1"/>
</dbReference>
<feature type="region of interest" description="Disordered" evidence="13">
    <location>
        <begin position="991"/>
        <end position="1026"/>
    </location>
</feature>
<dbReference type="EC" id="2.7.11.1" evidence="3"/>
<dbReference type="CDD" id="cd13983">
    <property type="entry name" value="STKc_WNK"/>
    <property type="match status" value="1"/>
</dbReference>
<evidence type="ECO:0000256" key="11">
    <source>
        <dbReference type="ARBA" id="ARBA00047899"/>
    </source>
</evidence>
<feature type="compositionally biased region" description="Basic residues" evidence="13">
    <location>
        <begin position="1444"/>
        <end position="1457"/>
    </location>
</feature>
<keyword evidence="10" id="KW-0067">ATP-binding</keyword>
<dbReference type="InterPro" id="IPR056865">
    <property type="entry name" value="CCTL2_WNK"/>
</dbReference>
<dbReference type="Ensembl" id="ENSPNYT00000013840.1">
    <property type="protein sequence ID" value="ENSPNYP00000013509.1"/>
    <property type="gene ID" value="ENSPNYG00000010195.1"/>
</dbReference>
<dbReference type="InterPro" id="IPR024678">
    <property type="entry name" value="Kinase_OSR1/WNK_CCT"/>
</dbReference>
<dbReference type="Gene3D" id="3.10.20.90">
    <property type="entry name" value="Phosphatidylinositol 3-kinase Catalytic Subunit, Chain A, domain 1"/>
    <property type="match status" value="2"/>
</dbReference>
<keyword evidence="4" id="KW-0963">Cytoplasm</keyword>
<evidence type="ECO:0000256" key="12">
    <source>
        <dbReference type="ARBA" id="ARBA00048679"/>
    </source>
</evidence>
<evidence type="ECO:0000259" key="14">
    <source>
        <dbReference type="PROSITE" id="PS50011"/>
    </source>
</evidence>
<evidence type="ECO:0000256" key="3">
    <source>
        <dbReference type="ARBA" id="ARBA00012513"/>
    </source>
</evidence>
<sequence length="1648" mass="179588">RHDEGGQRCGPHSLCPGRVKVPPKSVPSYWIRAVARGVPVRHRFIRRSQWLSDSEEPPVDTPEFANSSPALNIDLRTIVDRSRARVLHATRLQETSSTESQVGLKDLATESVNADEEKGGRSESEPKAEVVPSDVTGKAGSDENEEEPGMKAVATSPGGRFLKFDIELGRGSFKTVYKGLDTDTWVEVAWCELQERKLSKAERQRFKEEAEMLKALQHPNIVRFYDFWESPVKGKKCIVLVTELMTSGTLKTYLKRFKVMKPKVLRSWCRQILKGLHFLHTRTPPIIHRDLKCDNIFITGPTGSVKIGDLGLATLKRASFAKSVIGTPEFMAPEMYEEHYDEAVDVYAFGMCMLEMATSEYPYSECQNAAQIYRKVTSGVKPASYSKVRDPEIKEIIGECICHRWEERYSIKDLLNHAFFAEDTGVRVELNEEDDGKKASIALKLWVEDPKKLKGKYKDTGAIEFTFDLVHEVPEVVAQEMVDSGFFLDCDVKIVGKSIRDRVALIKWRRERTVSPNGNNETPVKKTQQNLLQVPSTGMPQGAALATTDYEDQESEQQTLICTVPAGTSTTCKKLELEYYSLTPHGTLGDFQHLGAVHSVLPTVQTSLWGRGTDSETSGAGLDLAGASTISAPVPAPASIPIPANVDTQPPAQILAVVGAQNQLQVPVSAQAAAMPQTTTLLKSPTSIPIQVPTAIQAAVSAPAQPLVSASGPILEQTEVSSVSILSSKPEMSVPGLVSGPNTLPAPVQSAAPVPAPASVTTSVPAPVLQPPGTQTTVSIPECSSLPATQQTADMVSASSTPHQEPCAEVVMNPILKSDIPSGKETSDGYESFASVGKGDGKPRKHHRKSARTRSRQEKTSKPKLSMLNVCNTGDKMVECQLETHNHKMVTFKFDLDGDAPEEIATYMVENGFILMLEKEIFIDQLKDIVDKAEDMLNEDMEGERDTALSCSPLQVQPFEALVGEVRNKYTHFLHTGKRWFIICPVEEIPTSSQETPSDGTTTQSPGSSATMHPADSTTAKPSRGDCKFSNNIQQLQGARAPPCGSTMTGILQLRWAKTDFTINKPGSVKEAPAVSYAPAARSERPQQPVVLHQPFATVGGTKVSSLPQSPAPSQHGAGPSESDGEGRLARSGFVDSTIKTLDEKLRNLLYQEYAPMYPSGSAAETPGSGTEYIQMDSLSALSDSSCVFSTIFFFHTIHDVIRILLLCFWQITPVAPEVANRRDVKQRSWSSAASPAHPVGYIRDHGQFDAMATSTTIGRFSVVSTEDDITQRTRCSRYSAPPDFYLDTPPSNAKRGSLPRAMTSVPVDVTVHARFLSSDSGAESSPAKLTPATPLQHSRSERRGSDLMKRAVAFLRRSGRSSSVQSSDSPSRHGGVHGSAYGSSDNDSEMEDSDIKRELQRLREKHLKEISELQAHQRGEVELLYRRLGKVPPPGLGVAAPHASRRKRSSKHRLKPGKLLSPLVQQFRNVTTKTGDSSRSSTGDNTVSLNGSPAKGSTSEPVQTQQPCSLKGSLSSDNIYAGLHGDGTGTQVPPGQGTTHPDSTSQQLPGGVTPPPHQPVIGLAQAQANNSNNKTGTYSNLQRLMDDWAQEVLIVTHRPRTNSLSITRPQLWDQDPLQTSEQLARASDVSAMVIIYSIKEILQIYSV</sequence>
<keyword evidence="5" id="KW-0723">Serine/threonine-protein kinase</keyword>